<keyword evidence="1" id="KW-0472">Membrane</keyword>
<reference evidence="2 3" key="1">
    <citation type="journal article" date="2019" name="Syst. Appl. Microbiol.">
        <title>Characterization of Bifidobacterium species in feaces of the Egyptian fruit bat: Description of B. vespertilionis sp. nov. and B. rousetti sp. nov.</title>
        <authorList>
            <person name="Modesto M."/>
            <person name="Satti M."/>
            <person name="Watanabe K."/>
            <person name="Puglisi E."/>
            <person name="Morelli L."/>
            <person name="Huang C.-H."/>
            <person name="Liou J.-S."/>
            <person name="Miyashita M."/>
            <person name="Tamura T."/>
            <person name="Saito S."/>
            <person name="Mori K."/>
            <person name="Huang L."/>
            <person name="Sciavilla P."/>
            <person name="Sandri C."/>
            <person name="Spiezio C."/>
            <person name="Vitali F."/>
            <person name="Cavalieri D."/>
            <person name="Perpetuini G."/>
            <person name="Tofalo R."/>
            <person name="Bonetti A."/>
            <person name="Arita M."/>
            <person name="Mattarelli P."/>
        </authorList>
    </citation>
    <scope>NUCLEOTIDE SEQUENCE [LARGE SCALE GENOMIC DNA]</scope>
    <source>
        <strain evidence="2 3">RST27</strain>
    </source>
</reference>
<dbReference type="Proteomes" id="UP000326060">
    <property type="component" value="Unassembled WGS sequence"/>
</dbReference>
<name>A0A5M9ZEP1_9BIFI</name>
<protein>
    <submittedName>
        <fullName evidence="2">Uncharacterized protein</fullName>
    </submittedName>
</protein>
<proteinExistence type="predicted"/>
<evidence type="ECO:0000313" key="3">
    <source>
        <dbReference type="Proteomes" id="UP000326060"/>
    </source>
</evidence>
<sequence>MNATSNRSRTVMIVAHPGDTPALNEASQAAASLDYDVAGYGVDPRAVAMCVIILSVTAVTDPTFLDYARGVASQANDAGVAVVPVRVDGVRPELAGESIDSHNCADLSNVDSAERFRRWGALFRSNVTLYDAYNTLSADAERWERNGKGRDFLIQDLKAARRACELVSAMASDSFSPSTPSMRSYADESVAFAGNQRARERWARIRVAIAVLVIVGVVVVGRYLTSQYNREAIALQQASTESMLDTEPAYHTFRSIQAASRIGDETALTFIRDGLARQWPIAEFGVDSTKGRWLGDGMFSADGKRYYVVAAGGALQTWRVSDSIPMDSLQVSDDDMFTFDVDDGGTIAAVADAHGLRLVALSDGSWRPIHTGSKDVDRIAVSADGDAVMAAGGKRLMSWTDTGSDQLPKIEKVDETLSVIRTKDGLRALVVVDGRLRLVTGPDMNAIWEVPLPESTFLLGTIATDGTVMVAVDGVVYAVSDVALRPVGYTTRDLPLDMAVSDTGLLVVSTDQDGVTVFDLHRRRTLGTVCAAIVGAQYLSVSTDDLFSCSAGWYTQVWSLGELAKLADGTAALPGSDAKTLDEAVSAAEKRKPSCWSANSIRAFGERFAERYGLTACQTAPQPRKGA</sequence>
<comment type="caution">
    <text evidence="2">The sequence shown here is derived from an EMBL/GenBank/DDBJ whole genome shotgun (WGS) entry which is preliminary data.</text>
</comment>
<dbReference type="Gene3D" id="2.130.10.10">
    <property type="entry name" value="YVTN repeat-like/Quinoprotein amine dehydrogenase"/>
    <property type="match status" value="1"/>
</dbReference>
<dbReference type="AlphaFoldDB" id="A0A5M9ZEP1"/>
<dbReference type="RefSeq" id="WP_150393752.1">
    <property type="nucleotide sequence ID" value="NZ_RZJP01000001.1"/>
</dbReference>
<dbReference type="EMBL" id="RZJP01000001">
    <property type="protein sequence ID" value="KAA8817601.1"/>
    <property type="molecule type" value="Genomic_DNA"/>
</dbReference>
<keyword evidence="1" id="KW-0812">Transmembrane</keyword>
<dbReference type="SUPFAM" id="SSF69322">
    <property type="entry name" value="Tricorn protease domain 2"/>
    <property type="match status" value="1"/>
</dbReference>
<evidence type="ECO:0000313" key="2">
    <source>
        <dbReference type="EMBL" id="KAA8817601.1"/>
    </source>
</evidence>
<dbReference type="InterPro" id="IPR015943">
    <property type="entry name" value="WD40/YVTN_repeat-like_dom_sf"/>
</dbReference>
<organism evidence="2 3">
    <name type="scientific">Bifidobacterium callitrichos</name>
    <dbReference type="NCBI Taxonomy" id="762209"/>
    <lineage>
        <taxon>Bacteria</taxon>
        <taxon>Bacillati</taxon>
        <taxon>Actinomycetota</taxon>
        <taxon>Actinomycetes</taxon>
        <taxon>Bifidobacteriales</taxon>
        <taxon>Bifidobacteriaceae</taxon>
        <taxon>Bifidobacterium</taxon>
    </lineage>
</organism>
<evidence type="ECO:0000256" key="1">
    <source>
        <dbReference type="SAM" id="Phobius"/>
    </source>
</evidence>
<gene>
    <name evidence="2" type="ORF">EMB92_03385</name>
</gene>
<accession>A0A5M9ZEP1</accession>
<feature type="transmembrane region" description="Helical" evidence="1">
    <location>
        <begin position="205"/>
        <end position="224"/>
    </location>
</feature>
<keyword evidence="1" id="KW-1133">Transmembrane helix</keyword>